<dbReference type="Gene3D" id="3.40.50.880">
    <property type="match status" value="1"/>
</dbReference>
<protein>
    <recommendedName>
        <fullName evidence="3">Glycosyl hydrolase-like 10 domain-containing protein</fullName>
    </recommendedName>
</protein>
<dbReference type="SUPFAM" id="SSF52317">
    <property type="entry name" value="Class I glutamine amidotransferase-like"/>
    <property type="match status" value="1"/>
</dbReference>
<evidence type="ECO:0000259" key="3">
    <source>
        <dbReference type="Pfam" id="PF02638"/>
    </source>
</evidence>
<dbReference type="RefSeq" id="WP_027843649.1">
    <property type="nucleotide sequence ID" value="NZ_LMTZ01000103.1"/>
</dbReference>
<gene>
    <name evidence="4" type="ORF">BC008_23125</name>
</gene>
<dbReference type="InterPro" id="IPR029062">
    <property type="entry name" value="Class_I_gatase-like"/>
</dbReference>
<dbReference type="InterPro" id="IPR052177">
    <property type="entry name" value="Divisome_Glycosyl_Hydrolase"/>
</dbReference>
<dbReference type="InterPro" id="IPR003790">
    <property type="entry name" value="GHL10"/>
</dbReference>
<dbReference type="InterPro" id="IPR017853">
    <property type="entry name" value="GH"/>
</dbReference>
<feature type="region of interest" description="Disordered" evidence="2">
    <location>
        <begin position="257"/>
        <end position="322"/>
    </location>
</feature>
<dbReference type="Proteomes" id="UP000053372">
    <property type="component" value="Unassembled WGS sequence"/>
</dbReference>
<comment type="caution">
    <text evidence="4">The sequence shown here is derived from an EMBL/GenBank/DDBJ whole genome shotgun (WGS) entry which is preliminary data.</text>
</comment>
<feature type="compositionally biased region" description="Polar residues" evidence="2">
    <location>
        <begin position="257"/>
        <end position="266"/>
    </location>
</feature>
<evidence type="ECO:0000256" key="2">
    <source>
        <dbReference type="SAM" id="MobiDB-lite"/>
    </source>
</evidence>
<dbReference type="CDD" id="cd03143">
    <property type="entry name" value="A4_beta-galactosidase_middle_domain"/>
    <property type="match status" value="1"/>
</dbReference>
<accession>A0A0V7ZMG6</accession>
<dbReference type="PANTHER" id="PTHR43405:SF1">
    <property type="entry name" value="GLYCOSYL HYDROLASE DIGH"/>
    <property type="match status" value="1"/>
</dbReference>
<dbReference type="PANTHER" id="PTHR43405">
    <property type="entry name" value="GLYCOSYL HYDROLASE DIGH"/>
    <property type="match status" value="1"/>
</dbReference>
<reference evidence="4 5" key="1">
    <citation type="journal article" date="2015" name="Genome Announc.">
        <title>Draft Genome of the Euendolithic (true boring) Cyanobacterium Mastigocoleus testarum strain BC008.</title>
        <authorList>
            <person name="Guida B.S."/>
            <person name="Garcia-Pichel F."/>
        </authorList>
    </citation>
    <scope>NUCLEOTIDE SEQUENCE [LARGE SCALE GENOMIC DNA]</scope>
    <source>
        <strain evidence="4 5">BC008</strain>
    </source>
</reference>
<sequence>MLSKFIFKKNNLQKLGLFVLNSQFFILSNYWTLPASATTEKPVLSIIYSQENANQWEGITKRLQAANVSYCIVPLSQIRRSADLGDRKVLFLPNVETLTPAQAIALEEWMSKGGRLIASGPTASLSAPGVRQLMRTLLGGYWGFGLNQAQNLRPSKTNFGRWSEEDSLFGKVRGGVVVPENLAAQTAAVWDSKDSPTAVLATQRATFFGWRWGVDTAASPDLDIAWLNKSIQRYMNTPGTKSSVVGASANCLTSVAKLQQPKQISQTSRSSLSTDLGSSNSNNPKNSNNSDSNNSNSNNSKVSRTSNQVSPSHNREIIQIKPRQRQFEAIDHLQDRIPPVTIPNSRGTISHPQTLALQRDLGNLIGRVKSANLAVRARNENINLQQTAVKQTANSSTPSQTVTSSQDTLVQAKKLLNNLPSLIAAKRYHRARQKVTSAKARLWQQFPVNNLFAPPEIRSIWLDRGTIVRAANEKGLAKIFDNLAKAGINTVFFETLNAGYTIYPSKVAPQQNPLIRGWDPLASAVKLAHERGIELHAWVWVFAAGNQRHNKILNIKSNYPGPVLAKHPDWAAYDNRGRMIPSGQNKPFFDPANPQVRKYLIELYEEIVTRYQVDGLQLDYIRYPFQDPRANRTYGYGKAARTQFKQKWGVDPLSISPRQRDLWNKWTKFRTESVDSFVREVSQRLRKKKPNLILSAAVFPLPKRERIQKLQQHWEVWAMRGDVDLIVPMTYALDTYRFEKLAQPWIISRELGSSLLVPGIRLLNLPTLGAFDQIQLIRDLPASGYALFAAENLNPQLQKVFSRTQGKTGTAKKQPIPHRQPFQTATIRYAALQAEWKLVSQSRELQISPKELTKFKSQAKVLQQALEQLAHNPNSSQLVTAKASLTRFQSQFRVWMRSHFRQNPYQVKVWENRLATIERLLRYGENLQRVRRVQ</sequence>
<proteinExistence type="predicted"/>
<keyword evidence="1" id="KW-0732">Signal</keyword>
<organism evidence="4 5">
    <name type="scientific">Mastigocoleus testarum BC008</name>
    <dbReference type="NCBI Taxonomy" id="371196"/>
    <lineage>
        <taxon>Bacteria</taxon>
        <taxon>Bacillati</taxon>
        <taxon>Cyanobacteriota</taxon>
        <taxon>Cyanophyceae</taxon>
        <taxon>Nostocales</taxon>
        <taxon>Hapalosiphonaceae</taxon>
        <taxon>Mastigocoleus</taxon>
    </lineage>
</organism>
<dbReference type="AlphaFoldDB" id="A0A0V7ZMG6"/>
<dbReference type="SUPFAM" id="SSF51445">
    <property type="entry name" value="(Trans)glycosidases"/>
    <property type="match status" value="1"/>
</dbReference>
<dbReference type="EMBL" id="LMTZ01000103">
    <property type="protein sequence ID" value="KST65877.1"/>
    <property type="molecule type" value="Genomic_DNA"/>
</dbReference>
<keyword evidence="5" id="KW-1185">Reference proteome</keyword>
<feature type="domain" description="Glycosyl hydrolase-like 10" evidence="3">
    <location>
        <begin position="456"/>
        <end position="733"/>
    </location>
</feature>
<name>A0A0V7ZMG6_9CYAN</name>
<dbReference type="Gene3D" id="3.20.20.80">
    <property type="entry name" value="Glycosidases"/>
    <property type="match status" value="1"/>
</dbReference>
<feature type="compositionally biased region" description="Low complexity" evidence="2">
    <location>
        <begin position="267"/>
        <end position="307"/>
    </location>
</feature>
<dbReference type="Pfam" id="PF02638">
    <property type="entry name" value="GHL10"/>
    <property type="match status" value="1"/>
</dbReference>
<evidence type="ECO:0000313" key="5">
    <source>
        <dbReference type="Proteomes" id="UP000053372"/>
    </source>
</evidence>
<evidence type="ECO:0000256" key="1">
    <source>
        <dbReference type="ARBA" id="ARBA00022729"/>
    </source>
</evidence>
<evidence type="ECO:0000313" key="4">
    <source>
        <dbReference type="EMBL" id="KST65877.1"/>
    </source>
</evidence>